<proteinExistence type="predicted"/>
<evidence type="ECO:0000256" key="1">
    <source>
        <dbReference type="SAM" id="Phobius"/>
    </source>
</evidence>
<dbReference type="Proteomes" id="UP000232060">
    <property type="component" value="Unassembled WGS sequence"/>
</dbReference>
<gene>
    <name evidence="2" type="ORF">CUC44_11665</name>
</gene>
<dbReference type="RefSeq" id="WP_100860125.1">
    <property type="nucleotide sequence ID" value="NZ_PGCP01000017.1"/>
</dbReference>
<accession>A0A2M8H8S9</accession>
<keyword evidence="3" id="KW-1185">Reference proteome</keyword>
<feature type="transmembrane region" description="Helical" evidence="1">
    <location>
        <begin position="36"/>
        <end position="61"/>
    </location>
</feature>
<protein>
    <submittedName>
        <fullName evidence="2">Uncharacterized protein</fullName>
    </submittedName>
</protein>
<keyword evidence="1" id="KW-0472">Membrane</keyword>
<dbReference type="OrthoDB" id="5594060at2"/>
<keyword evidence="1" id="KW-0812">Transmembrane</keyword>
<feature type="transmembrane region" description="Helical" evidence="1">
    <location>
        <begin position="6"/>
        <end position="24"/>
    </location>
</feature>
<evidence type="ECO:0000313" key="3">
    <source>
        <dbReference type="Proteomes" id="UP000232060"/>
    </source>
</evidence>
<evidence type="ECO:0000313" key="2">
    <source>
        <dbReference type="EMBL" id="PJC92966.1"/>
    </source>
</evidence>
<sequence length="69" mass="7646">MNINATLAGYVILLLMVIAGFIAYRLARRKIDHPKLIATLCALLCLFPPMALLALLILALWRDKPALQS</sequence>
<dbReference type="AlphaFoldDB" id="A0A2M8H8S9"/>
<dbReference type="EMBL" id="PGCP01000017">
    <property type="protein sequence ID" value="PJC92966.1"/>
    <property type="molecule type" value="Genomic_DNA"/>
</dbReference>
<reference evidence="2 3" key="1">
    <citation type="submission" date="2017-11" db="EMBL/GenBank/DDBJ databases">
        <title>Draft genome sequence of environmental isolate Aeromonas lusitania sp. nov. MDC 2473.</title>
        <authorList>
            <person name="Colston S.M."/>
            <person name="Navarro A."/>
            <person name="Martinez-Murcia A.J."/>
            <person name="Graf J."/>
        </authorList>
    </citation>
    <scope>NUCLEOTIDE SEQUENCE [LARGE SCALE GENOMIC DNA]</scope>
    <source>
        <strain evidence="2 3">MDC 2473</strain>
    </source>
</reference>
<organism evidence="2 3">
    <name type="scientific">Aeromonas lusitana</name>
    <dbReference type="NCBI Taxonomy" id="931529"/>
    <lineage>
        <taxon>Bacteria</taxon>
        <taxon>Pseudomonadati</taxon>
        <taxon>Pseudomonadota</taxon>
        <taxon>Gammaproteobacteria</taxon>
        <taxon>Aeromonadales</taxon>
        <taxon>Aeromonadaceae</taxon>
        <taxon>Aeromonas</taxon>
    </lineage>
</organism>
<name>A0A2M8H8S9_9GAMM</name>
<comment type="caution">
    <text evidence="2">The sequence shown here is derived from an EMBL/GenBank/DDBJ whole genome shotgun (WGS) entry which is preliminary data.</text>
</comment>
<keyword evidence="1" id="KW-1133">Transmembrane helix</keyword>